<evidence type="ECO:0000256" key="5">
    <source>
        <dbReference type="ARBA" id="ARBA00023125"/>
    </source>
</evidence>
<evidence type="ECO:0000256" key="1">
    <source>
        <dbReference type="ARBA" id="ARBA00013860"/>
    </source>
</evidence>
<dbReference type="InterPro" id="IPR038619">
    <property type="entry name" value="MraZ_sf"/>
</dbReference>
<dbReference type="EMBL" id="UOFY01000071">
    <property type="protein sequence ID" value="VAX11566.1"/>
    <property type="molecule type" value="Genomic_DNA"/>
</dbReference>
<keyword evidence="5" id="KW-0238">DNA-binding</keyword>
<dbReference type="Pfam" id="PF02381">
    <property type="entry name" value="MraZ"/>
    <property type="match status" value="2"/>
</dbReference>
<dbReference type="InterPro" id="IPR007159">
    <property type="entry name" value="SpoVT-AbrB_dom"/>
</dbReference>
<evidence type="ECO:0000256" key="3">
    <source>
        <dbReference type="ARBA" id="ARBA00022737"/>
    </source>
</evidence>
<dbReference type="InterPro" id="IPR035642">
    <property type="entry name" value="MraZ_N"/>
</dbReference>
<dbReference type="Gene3D" id="3.40.1550.20">
    <property type="entry name" value="Transcriptional regulator MraZ domain"/>
    <property type="match status" value="1"/>
</dbReference>
<evidence type="ECO:0000256" key="4">
    <source>
        <dbReference type="ARBA" id="ARBA00023015"/>
    </source>
</evidence>
<dbReference type="InterPro" id="IPR020603">
    <property type="entry name" value="MraZ_dom"/>
</dbReference>
<keyword evidence="8" id="KW-0132">Cell division</keyword>
<name>A0A3B1AZS1_9ZZZZ</name>
<feature type="domain" description="SpoVT-AbrB" evidence="7">
    <location>
        <begin position="81"/>
        <end position="124"/>
    </location>
</feature>
<proteinExistence type="inferred from homology"/>
<dbReference type="PANTHER" id="PTHR34701:SF1">
    <property type="entry name" value="TRANSCRIPTIONAL REGULATOR MRAZ"/>
    <property type="match status" value="1"/>
</dbReference>
<keyword evidence="2" id="KW-0963">Cytoplasm</keyword>
<keyword evidence="6" id="KW-0804">Transcription</keyword>
<dbReference type="PROSITE" id="PS51740">
    <property type="entry name" value="SPOVT_ABRB"/>
    <property type="match status" value="2"/>
</dbReference>
<dbReference type="PANTHER" id="PTHR34701">
    <property type="entry name" value="TRANSCRIPTIONAL REGULATOR MRAZ"/>
    <property type="match status" value="1"/>
</dbReference>
<protein>
    <recommendedName>
        <fullName evidence="1">Transcriptional regulator MraZ</fullName>
    </recommendedName>
</protein>
<dbReference type="HAMAP" id="MF_01008">
    <property type="entry name" value="MraZ"/>
    <property type="match status" value="1"/>
</dbReference>
<dbReference type="AlphaFoldDB" id="A0A3B1AZS1"/>
<sequence length="151" mass="17175">MLRGVNTLNLDAKGRMAIPSKYRESLMSQCEGQLVVTLDVRDPCLLLYPLPDWEVLERELGRLGNLKSEARRLQRILIGHATEVEMDSNGRILLPPLLRKKVNLEKQIALSGQGKKFEIWDEQTWNTQCDAWLESNGDESALSEQLESLSL</sequence>
<evidence type="ECO:0000259" key="7">
    <source>
        <dbReference type="PROSITE" id="PS51740"/>
    </source>
</evidence>
<dbReference type="GO" id="GO:2000143">
    <property type="term" value="P:negative regulation of DNA-templated transcription initiation"/>
    <property type="evidence" value="ECO:0007669"/>
    <property type="project" value="TreeGrafter"/>
</dbReference>
<dbReference type="SUPFAM" id="SSF89447">
    <property type="entry name" value="AbrB/MazE/MraZ-like"/>
    <property type="match status" value="1"/>
</dbReference>
<dbReference type="InterPro" id="IPR037914">
    <property type="entry name" value="SpoVT-AbrB_sf"/>
</dbReference>
<dbReference type="CDD" id="cd16320">
    <property type="entry name" value="MraZ_N"/>
    <property type="match status" value="1"/>
</dbReference>
<reference evidence="8" key="1">
    <citation type="submission" date="2018-06" db="EMBL/GenBank/DDBJ databases">
        <authorList>
            <person name="Zhirakovskaya E."/>
        </authorList>
    </citation>
    <scope>NUCLEOTIDE SEQUENCE</scope>
</reference>
<evidence type="ECO:0000313" key="8">
    <source>
        <dbReference type="EMBL" id="VAX11566.1"/>
    </source>
</evidence>
<dbReference type="GO" id="GO:0003700">
    <property type="term" value="F:DNA-binding transcription factor activity"/>
    <property type="evidence" value="ECO:0007669"/>
    <property type="project" value="InterPro"/>
</dbReference>
<evidence type="ECO:0000256" key="6">
    <source>
        <dbReference type="ARBA" id="ARBA00023163"/>
    </source>
</evidence>
<gene>
    <name evidence="8" type="ORF">MNBD_GAMMA25-1553</name>
</gene>
<feature type="domain" description="SpoVT-AbrB" evidence="7">
    <location>
        <begin position="5"/>
        <end position="52"/>
    </location>
</feature>
<keyword evidence="8" id="KW-0131">Cell cycle</keyword>
<dbReference type="GO" id="GO:0000976">
    <property type="term" value="F:transcription cis-regulatory region binding"/>
    <property type="evidence" value="ECO:0007669"/>
    <property type="project" value="TreeGrafter"/>
</dbReference>
<dbReference type="GO" id="GO:0051301">
    <property type="term" value="P:cell division"/>
    <property type="evidence" value="ECO:0007669"/>
    <property type="project" value="UniProtKB-KW"/>
</dbReference>
<dbReference type="InterPro" id="IPR003444">
    <property type="entry name" value="MraZ"/>
</dbReference>
<keyword evidence="4" id="KW-0805">Transcription regulation</keyword>
<keyword evidence="3" id="KW-0677">Repeat</keyword>
<evidence type="ECO:0000256" key="2">
    <source>
        <dbReference type="ARBA" id="ARBA00022490"/>
    </source>
</evidence>
<organism evidence="8">
    <name type="scientific">hydrothermal vent metagenome</name>
    <dbReference type="NCBI Taxonomy" id="652676"/>
    <lineage>
        <taxon>unclassified sequences</taxon>
        <taxon>metagenomes</taxon>
        <taxon>ecological metagenomes</taxon>
    </lineage>
</organism>
<dbReference type="NCBIfam" id="TIGR00242">
    <property type="entry name" value="division/cell wall cluster transcriptional repressor MraZ"/>
    <property type="match status" value="1"/>
</dbReference>
<dbReference type="InterPro" id="IPR035644">
    <property type="entry name" value="MraZ_C"/>
</dbReference>
<accession>A0A3B1AZS1</accession>
<dbReference type="CDD" id="cd16321">
    <property type="entry name" value="MraZ_C"/>
    <property type="match status" value="1"/>
</dbReference>